<dbReference type="Pfam" id="PF00392">
    <property type="entry name" value="GntR"/>
    <property type="match status" value="1"/>
</dbReference>
<name>A0A484NXS1_9ZZZZ</name>
<proteinExistence type="predicted"/>
<accession>A0A484NXS1</accession>
<evidence type="ECO:0000313" key="6">
    <source>
        <dbReference type="EMBL" id="VFR16997.1"/>
    </source>
</evidence>
<dbReference type="Pfam" id="PF07729">
    <property type="entry name" value="FCD"/>
    <property type="match status" value="1"/>
</dbReference>
<dbReference type="InterPro" id="IPR036390">
    <property type="entry name" value="WH_DNA-bd_sf"/>
</dbReference>
<dbReference type="SUPFAM" id="SSF46785">
    <property type="entry name" value="Winged helix' DNA-binding domain"/>
    <property type="match status" value="1"/>
</dbReference>
<dbReference type="EMBL" id="CAADHY010000008">
    <property type="protein sequence ID" value="VFR16997.1"/>
    <property type="molecule type" value="Genomic_DNA"/>
</dbReference>
<reference evidence="6" key="1">
    <citation type="submission" date="2019-03" db="EMBL/GenBank/DDBJ databases">
        <authorList>
            <person name="Danneels B."/>
        </authorList>
    </citation>
    <scope>NUCLEOTIDE SEQUENCE</scope>
</reference>
<dbReference type="PROSITE" id="PS50949">
    <property type="entry name" value="HTH_GNTR"/>
    <property type="match status" value="1"/>
</dbReference>
<dbReference type="SUPFAM" id="SSF48008">
    <property type="entry name" value="GntR ligand-binding domain-like"/>
    <property type="match status" value="1"/>
</dbReference>
<gene>
    <name evidence="6" type="ORF">AMP9_0512</name>
</gene>
<evidence type="ECO:0000256" key="3">
    <source>
        <dbReference type="ARBA" id="ARBA00023163"/>
    </source>
</evidence>
<evidence type="ECO:0000256" key="4">
    <source>
        <dbReference type="SAM" id="MobiDB-lite"/>
    </source>
</evidence>
<dbReference type="PANTHER" id="PTHR43537">
    <property type="entry name" value="TRANSCRIPTIONAL REGULATOR, GNTR FAMILY"/>
    <property type="match status" value="1"/>
</dbReference>
<keyword evidence="2" id="KW-0238">DNA-binding</keyword>
<keyword evidence="3" id="KW-0804">Transcription</keyword>
<evidence type="ECO:0000256" key="2">
    <source>
        <dbReference type="ARBA" id="ARBA00023125"/>
    </source>
</evidence>
<evidence type="ECO:0000256" key="1">
    <source>
        <dbReference type="ARBA" id="ARBA00023015"/>
    </source>
</evidence>
<dbReference type="Gene3D" id="1.20.120.530">
    <property type="entry name" value="GntR ligand-binding domain-like"/>
    <property type="match status" value="1"/>
</dbReference>
<dbReference type="InterPro" id="IPR036388">
    <property type="entry name" value="WH-like_DNA-bd_sf"/>
</dbReference>
<keyword evidence="1" id="KW-0805">Transcription regulation</keyword>
<dbReference type="AlphaFoldDB" id="A0A484NXS1"/>
<dbReference type="InterPro" id="IPR011711">
    <property type="entry name" value="GntR_C"/>
</dbReference>
<feature type="domain" description="HTH gntR-type" evidence="5">
    <location>
        <begin position="23"/>
        <end position="90"/>
    </location>
</feature>
<dbReference type="InterPro" id="IPR000524">
    <property type="entry name" value="Tscrpt_reg_HTH_GntR"/>
</dbReference>
<sequence length="236" mass="26695">MPDLASPDIAVPPPPGAHAPAPVHDVASAVAALEEDIVLNRLHPRERLTEDELMQRFGLKRHAVRDVLAELTRLGLAERRKNVGAEVRSFTVREVMELYALRELLETEAARQVPCPPAPEDLQRLIDVQRQHDAAVAAEDPRAVFRTNLAFHQTLFGLCENLVLQKAIQEYARQTHSIRFSTLVSADYRSRARHEHWQMIEALRQGQRDVLVALCREHITPSRDGYLAANRHLQEG</sequence>
<dbReference type="SMART" id="SM00895">
    <property type="entry name" value="FCD"/>
    <property type="match status" value="1"/>
</dbReference>
<protein>
    <submittedName>
        <fullName evidence="6">Transcriptional regulator, GntR family</fullName>
    </submittedName>
</protein>
<organism evidence="6">
    <name type="scientific">plant metagenome</name>
    <dbReference type="NCBI Taxonomy" id="1297885"/>
    <lineage>
        <taxon>unclassified sequences</taxon>
        <taxon>metagenomes</taxon>
        <taxon>organismal metagenomes</taxon>
    </lineage>
</organism>
<dbReference type="SMART" id="SM00345">
    <property type="entry name" value="HTH_GNTR"/>
    <property type="match status" value="1"/>
</dbReference>
<dbReference type="GO" id="GO:0003677">
    <property type="term" value="F:DNA binding"/>
    <property type="evidence" value="ECO:0007669"/>
    <property type="project" value="UniProtKB-KW"/>
</dbReference>
<evidence type="ECO:0000259" key="5">
    <source>
        <dbReference type="PROSITE" id="PS50949"/>
    </source>
</evidence>
<feature type="region of interest" description="Disordered" evidence="4">
    <location>
        <begin position="1"/>
        <end position="21"/>
    </location>
</feature>
<dbReference type="InterPro" id="IPR008920">
    <property type="entry name" value="TF_FadR/GntR_C"/>
</dbReference>
<dbReference type="Gene3D" id="1.10.10.10">
    <property type="entry name" value="Winged helix-like DNA-binding domain superfamily/Winged helix DNA-binding domain"/>
    <property type="match status" value="1"/>
</dbReference>
<dbReference type="PANTHER" id="PTHR43537:SF49">
    <property type="entry name" value="TRANSCRIPTIONAL REGULATORY PROTEIN"/>
    <property type="match status" value="1"/>
</dbReference>
<dbReference type="GO" id="GO:0003700">
    <property type="term" value="F:DNA-binding transcription factor activity"/>
    <property type="evidence" value="ECO:0007669"/>
    <property type="project" value="InterPro"/>
</dbReference>